<evidence type="ECO:0000256" key="1">
    <source>
        <dbReference type="ARBA" id="ARBA00022737"/>
    </source>
</evidence>
<protein>
    <submittedName>
        <fullName evidence="4">Uncharacterized protein</fullName>
    </submittedName>
</protein>
<keyword evidence="5" id="KW-1185">Reference proteome</keyword>
<dbReference type="InterPro" id="IPR051226">
    <property type="entry name" value="PP1_Regulatory_Subunit"/>
</dbReference>
<keyword evidence="2" id="KW-0040">ANK repeat</keyword>
<feature type="compositionally biased region" description="Low complexity" evidence="3">
    <location>
        <begin position="118"/>
        <end position="134"/>
    </location>
</feature>
<feature type="compositionally biased region" description="Basic and acidic residues" evidence="3">
    <location>
        <begin position="57"/>
        <end position="93"/>
    </location>
</feature>
<dbReference type="AlphaFoldDB" id="A0A9Q1FZZ3"/>
<feature type="compositionally biased region" description="Basic and acidic residues" evidence="3">
    <location>
        <begin position="13"/>
        <end position="22"/>
    </location>
</feature>
<dbReference type="GO" id="GO:0004857">
    <property type="term" value="F:enzyme inhibitor activity"/>
    <property type="evidence" value="ECO:0007669"/>
    <property type="project" value="TreeGrafter"/>
</dbReference>
<dbReference type="EMBL" id="JAINUF010000003">
    <property type="protein sequence ID" value="KAJ8370408.1"/>
    <property type="molecule type" value="Genomic_DNA"/>
</dbReference>
<feature type="compositionally biased region" description="Basic residues" evidence="3">
    <location>
        <begin position="23"/>
        <end position="33"/>
    </location>
</feature>
<dbReference type="OrthoDB" id="539213at2759"/>
<keyword evidence="1" id="KW-0677">Repeat</keyword>
<feature type="region of interest" description="Disordered" evidence="3">
    <location>
        <begin position="1"/>
        <end position="134"/>
    </location>
</feature>
<dbReference type="PANTHER" id="PTHR24179">
    <property type="entry name" value="PROTEIN PHOSPHATASE 1 REGULATORY SUBUNIT 12"/>
    <property type="match status" value="1"/>
</dbReference>
<comment type="caution">
    <text evidence="4">The sequence shown here is derived from an EMBL/GenBank/DDBJ whole genome shotgun (WGS) entry which is preliminary data.</text>
</comment>
<evidence type="ECO:0000313" key="4">
    <source>
        <dbReference type="EMBL" id="KAJ8370408.1"/>
    </source>
</evidence>
<organism evidence="4 5">
    <name type="scientific">Synaphobranchus kaupii</name>
    <name type="common">Kaup's arrowtooth eel</name>
    <dbReference type="NCBI Taxonomy" id="118154"/>
    <lineage>
        <taxon>Eukaryota</taxon>
        <taxon>Metazoa</taxon>
        <taxon>Chordata</taxon>
        <taxon>Craniata</taxon>
        <taxon>Vertebrata</taxon>
        <taxon>Euteleostomi</taxon>
        <taxon>Actinopterygii</taxon>
        <taxon>Neopterygii</taxon>
        <taxon>Teleostei</taxon>
        <taxon>Anguilliformes</taxon>
        <taxon>Synaphobranchidae</taxon>
        <taxon>Synaphobranchus</taxon>
    </lineage>
</organism>
<dbReference type="Proteomes" id="UP001152622">
    <property type="component" value="Chromosome 3"/>
</dbReference>
<evidence type="ECO:0000313" key="5">
    <source>
        <dbReference type="Proteomes" id="UP001152622"/>
    </source>
</evidence>
<proteinExistence type="predicted"/>
<evidence type="ECO:0000256" key="3">
    <source>
        <dbReference type="SAM" id="MobiDB-lite"/>
    </source>
</evidence>
<dbReference type="CDD" id="cd21930">
    <property type="entry name" value="IPD_PPP1R12"/>
    <property type="match status" value="1"/>
</dbReference>
<name>A0A9Q1FZZ3_SYNKA</name>
<sequence>MQACLPRSYLTPVRDEEAESQRKARSRQARQTRRSTQGVTLAELKEAQRTFSLSPSDRQKTEAQKQIDGAERRSTEEKGETRTTPARSRDQQERSPVWSRDFDELGNRRLRLGTQAESPTTALTSPSTSGLPPSCGLSNFTSSRGLDQNVAEHVHLCPVGRKEQQLKSKTHSPLLQAHVVNDNRLRPLEET</sequence>
<evidence type="ECO:0000256" key="2">
    <source>
        <dbReference type="ARBA" id="ARBA00023043"/>
    </source>
</evidence>
<gene>
    <name evidence="4" type="ORF">SKAU_G00104360</name>
</gene>
<dbReference type="GO" id="GO:0030018">
    <property type="term" value="C:Z disc"/>
    <property type="evidence" value="ECO:0007669"/>
    <property type="project" value="TreeGrafter"/>
</dbReference>
<reference evidence="4" key="1">
    <citation type="journal article" date="2023" name="Science">
        <title>Genome structures resolve the early diversification of teleost fishes.</title>
        <authorList>
            <person name="Parey E."/>
            <person name="Louis A."/>
            <person name="Montfort J."/>
            <person name="Bouchez O."/>
            <person name="Roques C."/>
            <person name="Iampietro C."/>
            <person name="Lluch J."/>
            <person name="Castinel A."/>
            <person name="Donnadieu C."/>
            <person name="Desvignes T."/>
            <person name="Floi Bucao C."/>
            <person name="Jouanno E."/>
            <person name="Wen M."/>
            <person name="Mejri S."/>
            <person name="Dirks R."/>
            <person name="Jansen H."/>
            <person name="Henkel C."/>
            <person name="Chen W.J."/>
            <person name="Zahm M."/>
            <person name="Cabau C."/>
            <person name="Klopp C."/>
            <person name="Thompson A.W."/>
            <person name="Robinson-Rechavi M."/>
            <person name="Braasch I."/>
            <person name="Lecointre G."/>
            <person name="Bobe J."/>
            <person name="Postlethwait J.H."/>
            <person name="Berthelot C."/>
            <person name="Roest Crollius H."/>
            <person name="Guiguen Y."/>
        </authorList>
    </citation>
    <scope>NUCLEOTIDE SEQUENCE</scope>
    <source>
        <strain evidence="4">WJC10195</strain>
    </source>
</reference>
<dbReference type="Gene3D" id="6.10.140.390">
    <property type="match status" value="1"/>
</dbReference>
<dbReference type="PANTHER" id="PTHR24179:SF20">
    <property type="entry name" value="PROTEIN PHOSPHATASE 1 REGULATORY SUBUNIT 12A"/>
    <property type="match status" value="1"/>
</dbReference>
<dbReference type="GO" id="GO:0031672">
    <property type="term" value="C:A band"/>
    <property type="evidence" value="ECO:0007669"/>
    <property type="project" value="TreeGrafter"/>
</dbReference>
<accession>A0A9Q1FZZ3</accession>
<dbReference type="GO" id="GO:0019208">
    <property type="term" value="F:phosphatase regulator activity"/>
    <property type="evidence" value="ECO:0007669"/>
    <property type="project" value="TreeGrafter"/>
</dbReference>